<dbReference type="SUPFAM" id="SSF51126">
    <property type="entry name" value="Pectin lyase-like"/>
    <property type="match status" value="1"/>
</dbReference>
<evidence type="ECO:0000259" key="15">
    <source>
        <dbReference type="SMART" id="SM00856"/>
    </source>
</evidence>
<dbReference type="InterPro" id="IPR011050">
    <property type="entry name" value="Pectin_lyase_fold/virulence"/>
</dbReference>
<evidence type="ECO:0000256" key="2">
    <source>
        <dbReference type="ARBA" id="ARBA00005184"/>
    </source>
</evidence>
<keyword evidence="7 13" id="KW-0964">Secreted</keyword>
<evidence type="ECO:0000256" key="8">
    <source>
        <dbReference type="ARBA" id="ARBA00022801"/>
    </source>
</evidence>
<dbReference type="Gene3D" id="1.20.140.40">
    <property type="entry name" value="Invertase/pectin methylesterase inhibitor family protein"/>
    <property type="match status" value="1"/>
</dbReference>
<comment type="catalytic activity">
    <reaction evidence="11 13">
        <text>[(1-&gt;4)-alpha-D-galacturonosyl methyl ester](n) + n H2O = [(1-&gt;4)-alpha-D-galacturonosyl](n) + n methanol + n H(+)</text>
        <dbReference type="Rhea" id="RHEA:22380"/>
        <dbReference type="Rhea" id="RHEA-COMP:14570"/>
        <dbReference type="Rhea" id="RHEA-COMP:14573"/>
        <dbReference type="ChEBI" id="CHEBI:15377"/>
        <dbReference type="ChEBI" id="CHEBI:15378"/>
        <dbReference type="ChEBI" id="CHEBI:17790"/>
        <dbReference type="ChEBI" id="CHEBI:140522"/>
        <dbReference type="ChEBI" id="CHEBI:140523"/>
        <dbReference type="EC" id="3.1.1.11"/>
    </reaction>
</comment>
<evidence type="ECO:0000256" key="5">
    <source>
        <dbReference type="ARBA" id="ARBA00013229"/>
    </source>
</evidence>
<dbReference type="InterPro" id="IPR018040">
    <property type="entry name" value="Pectinesterase_Tyr_AS"/>
</dbReference>
<reference evidence="16" key="1">
    <citation type="submission" date="2023-03" db="EMBL/GenBank/DDBJ databases">
        <authorList>
            <person name="Julca I."/>
        </authorList>
    </citation>
    <scope>NUCLEOTIDE SEQUENCE</scope>
</reference>
<keyword evidence="10 13" id="KW-0961">Cell wall biogenesis/degradation</keyword>
<dbReference type="Proteomes" id="UP001161247">
    <property type="component" value="Chromosome 1"/>
</dbReference>
<dbReference type="PROSITE" id="PS00503">
    <property type="entry name" value="PECTINESTERASE_2"/>
    <property type="match status" value="1"/>
</dbReference>
<evidence type="ECO:0000256" key="3">
    <source>
        <dbReference type="ARBA" id="ARBA00006027"/>
    </source>
</evidence>
<dbReference type="InterPro" id="IPR033131">
    <property type="entry name" value="Pectinesterase_Asp_AS"/>
</dbReference>
<evidence type="ECO:0000256" key="12">
    <source>
        <dbReference type="PROSITE-ProRule" id="PRU10040"/>
    </source>
</evidence>
<evidence type="ECO:0000256" key="13">
    <source>
        <dbReference type="RuleBase" id="RU000589"/>
    </source>
</evidence>
<keyword evidence="17" id="KW-1185">Reference proteome</keyword>
<sequence length="557" mass="60481">MANSSYQTLLDGPSKISNSVKFLYIPLSLIAIFGSIALFSHTILNKTSETDVVSSKARLCSHAYDPSSCLAVLSEVSHHSPGLLQQSKDADLLRMVLAKSSYHIRETMEFTHHVTSRMNDITGRAALADCMELMDMSMDRVTDSMVALASIQTGSNSHSDIHAWLSSVLTNHVTCLDGLTGAARSVMEPMVNEMVSRARASLAVFVAIAPKPKDEISEPLKGDFPSWITSKDRRLLQSSGQNINANSVVAQDGSGNYRTVQAAVDAAPSNSPNRYVIYVKKGTYKEQVNIGKNKKNLMLVGDGQDATIITGSLNVVDGSTTFRSATVAAVADGFIAQDLCFQNTAGPEKHQAVALRVGADQSVINRCKIDAFQDTLYTHSLRQFYRDCYVTGTVDFIFGDAAVVLQNCQLVARRPMNNQQNMVTAQGKTDPNTNTGTSIQNCNIVPSSDLAPVKGSIKTFLGRPWKEYSRTVVMQSSISDHIDPTGWAPWSGDFALNTLYYGEYMNRGPGAGTSERVNWPGYHVITSAAEASKFTVAQLIQGGQWLKNTGVTYTEGL</sequence>
<feature type="domain" description="Pectinesterase inhibitor" evidence="15">
    <location>
        <begin position="48"/>
        <end position="204"/>
    </location>
</feature>
<organism evidence="16 17">
    <name type="scientific">Oldenlandia corymbosa var. corymbosa</name>
    <dbReference type="NCBI Taxonomy" id="529605"/>
    <lineage>
        <taxon>Eukaryota</taxon>
        <taxon>Viridiplantae</taxon>
        <taxon>Streptophyta</taxon>
        <taxon>Embryophyta</taxon>
        <taxon>Tracheophyta</taxon>
        <taxon>Spermatophyta</taxon>
        <taxon>Magnoliopsida</taxon>
        <taxon>eudicotyledons</taxon>
        <taxon>Gunneridae</taxon>
        <taxon>Pentapetalae</taxon>
        <taxon>asterids</taxon>
        <taxon>lamiids</taxon>
        <taxon>Gentianales</taxon>
        <taxon>Rubiaceae</taxon>
        <taxon>Rubioideae</taxon>
        <taxon>Spermacoceae</taxon>
        <taxon>Hedyotis-Oldenlandia complex</taxon>
        <taxon>Oldenlandia</taxon>
    </lineage>
</organism>
<feature type="transmembrane region" description="Helical" evidence="14">
    <location>
        <begin position="22"/>
        <end position="44"/>
    </location>
</feature>
<evidence type="ECO:0000313" key="16">
    <source>
        <dbReference type="EMBL" id="CAI9087781.1"/>
    </source>
</evidence>
<dbReference type="Pfam" id="PF04043">
    <property type="entry name" value="PMEI"/>
    <property type="match status" value="1"/>
</dbReference>
<dbReference type="PANTHER" id="PTHR31707">
    <property type="entry name" value="PECTINESTERASE"/>
    <property type="match status" value="1"/>
</dbReference>
<comment type="function">
    <text evidence="13">Acts in the modification of cell walls via demethylesterification of cell wall pectin.</text>
</comment>
<name>A0AAV1BWS1_OLDCO</name>
<dbReference type="GO" id="GO:0042545">
    <property type="term" value="P:cell wall modification"/>
    <property type="evidence" value="ECO:0007669"/>
    <property type="project" value="UniProtKB-UniRule"/>
</dbReference>
<evidence type="ECO:0000313" key="17">
    <source>
        <dbReference type="Proteomes" id="UP001161247"/>
    </source>
</evidence>
<dbReference type="InterPro" id="IPR000070">
    <property type="entry name" value="Pectinesterase_cat"/>
</dbReference>
<evidence type="ECO:0000256" key="4">
    <source>
        <dbReference type="ARBA" id="ARBA00007786"/>
    </source>
</evidence>
<evidence type="ECO:0000256" key="11">
    <source>
        <dbReference type="ARBA" id="ARBA00047928"/>
    </source>
</evidence>
<evidence type="ECO:0000256" key="6">
    <source>
        <dbReference type="ARBA" id="ARBA00022512"/>
    </source>
</evidence>
<keyword evidence="14" id="KW-1133">Transmembrane helix</keyword>
<dbReference type="EC" id="3.1.1.11" evidence="5 13"/>
<comment type="similarity">
    <text evidence="3">In the N-terminal section; belongs to the PMEI family.</text>
</comment>
<dbReference type="PROSITE" id="PS00800">
    <property type="entry name" value="PECTINESTERASE_1"/>
    <property type="match status" value="1"/>
</dbReference>
<keyword evidence="14" id="KW-0472">Membrane</keyword>
<dbReference type="FunFam" id="2.160.20.10:FF:000001">
    <property type="entry name" value="Pectinesterase"/>
    <property type="match status" value="1"/>
</dbReference>
<evidence type="ECO:0000256" key="1">
    <source>
        <dbReference type="ARBA" id="ARBA00004191"/>
    </source>
</evidence>
<dbReference type="AlphaFoldDB" id="A0AAV1BWS1"/>
<keyword evidence="14" id="KW-0812">Transmembrane</keyword>
<dbReference type="EMBL" id="OX459118">
    <property type="protein sequence ID" value="CAI9087781.1"/>
    <property type="molecule type" value="Genomic_DNA"/>
</dbReference>
<keyword evidence="6 13" id="KW-0134">Cell wall</keyword>
<evidence type="ECO:0000256" key="9">
    <source>
        <dbReference type="ARBA" id="ARBA00023085"/>
    </source>
</evidence>
<dbReference type="NCBIfam" id="TIGR01614">
    <property type="entry name" value="PME_inhib"/>
    <property type="match status" value="1"/>
</dbReference>
<dbReference type="GO" id="GO:0030599">
    <property type="term" value="F:pectinesterase activity"/>
    <property type="evidence" value="ECO:0007669"/>
    <property type="project" value="UniProtKB-UniRule"/>
</dbReference>
<dbReference type="SMART" id="SM00856">
    <property type="entry name" value="PMEI"/>
    <property type="match status" value="1"/>
</dbReference>
<dbReference type="InterPro" id="IPR006501">
    <property type="entry name" value="Pectinesterase_inhib_dom"/>
</dbReference>
<keyword evidence="9 13" id="KW-0063">Aspartyl esterase</keyword>
<evidence type="ECO:0000256" key="7">
    <source>
        <dbReference type="ARBA" id="ARBA00022525"/>
    </source>
</evidence>
<protein>
    <recommendedName>
        <fullName evidence="5 13">Pectinesterase</fullName>
        <ecNumber evidence="5 13">3.1.1.11</ecNumber>
    </recommendedName>
</protein>
<dbReference type="GO" id="GO:0004857">
    <property type="term" value="F:enzyme inhibitor activity"/>
    <property type="evidence" value="ECO:0007669"/>
    <property type="project" value="InterPro"/>
</dbReference>
<evidence type="ECO:0000256" key="14">
    <source>
        <dbReference type="SAM" id="Phobius"/>
    </source>
</evidence>
<comment type="pathway">
    <text evidence="2 13">Glycan metabolism; pectin degradation; 2-dehydro-3-deoxy-D-gluconate from pectin: step 1/5.</text>
</comment>
<dbReference type="Pfam" id="PF01095">
    <property type="entry name" value="Pectinesterase"/>
    <property type="match status" value="1"/>
</dbReference>
<dbReference type="InterPro" id="IPR035513">
    <property type="entry name" value="Invertase/methylesterase_inhib"/>
</dbReference>
<accession>A0AAV1BWS1</accession>
<dbReference type="InterPro" id="IPR012334">
    <property type="entry name" value="Pectin_lyas_fold"/>
</dbReference>
<comment type="similarity">
    <text evidence="4">In the C-terminal section; belongs to the pectinesterase family.</text>
</comment>
<feature type="active site" evidence="12">
    <location>
        <position position="395"/>
    </location>
</feature>
<evidence type="ECO:0000256" key="10">
    <source>
        <dbReference type="ARBA" id="ARBA00023316"/>
    </source>
</evidence>
<dbReference type="Gene3D" id="2.160.20.10">
    <property type="entry name" value="Single-stranded right-handed beta-helix, Pectin lyase-like"/>
    <property type="match status" value="1"/>
</dbReference>
<dbReference type="GO" id="GO:0045490">
    <property type="term" value="P:pectin catabolic process"/>
    <property type="evidence" value="ECO:0007669"/>
    <property type="project" value="UniProtKB-UniRule"/>
</dbReference>
<dbReference type="CDD" id="cd15799">
    <property type="entry name" value="PMEI-like_4"/>
    <property type="match status" value="1"/>
</dbReference>
<gene>
    <name evidence="16" type="ORF">OLC1_LOCUS520</name>
</gene>
<keyword evidence="8 13" id="KW-0378">Hydrolase</keyword>
<dbReference type="SUPFAM" id="SSF101148">
    <property type="entry name" value="Plant invertase/pectin methylesterase inhibitor"/>
    <property type="match status" value="1"/>
</dbReference>
<comment type="subcellular location">
    <subcellularLocation>
        <location evidence="1 13">Secreted</location>
        <location evidence="1 13">Cell wall</location>
    </subcellularLocation>
</comment>
<proteinExistence type="inferred from homology"/>